<gene>
    <name evidence="1" type="ORF">CURHAP_LOCUS51977</name>
</gene>
<protein>
    <submittedName>
        <fullName evidence="1">Uncharacterized protein</fullName>
    </submittedName>
</protein>
<name>A0A6J5VQR4_PRUAR</name>
<dbReference type="AlphaFoldDB" id="A0A6J5VQR4"/>
<proteinExistence type="predicted"/>
<evidence type="ECO:0000313" key="2">
    <source>
        <dbReference type="Proteomes" id="UP000507222"/>
    </source>
</evidence>
<evidence type="ECO:0000313" key="1">
    <source>
        <dbReference type="EMBL" id="CAB4291620.1"/>
    </source>
</evidence>
<reference evidence="1 2" key="1">
    <citation type="submission" date="2020-05" db="EMBL/GenBank/DDBJ databases">
        <authorList>
            <person name="Campoy J."/>
            <person name="Schneeberger K."/>
            <person name="Spophaly S."/>
        </authorList>
    </citation>
    <scope>NUCLEOTIDE SEQUENCE [LARGE SCALE GENOMIC DNA]</scope>
    <source>
        <strain evidence="1">PruArmRojPasFocal</strain>
    </source>
</reference>
<organism evidence="1 2">
    <name type="scientific">Prunus armeniaca</name>
    <name type="common">Apricot</name>
    <name type="synonym">Armeniaca vulgaris</name>
    <dbReference type="NCBI Taxonomy" id="36596"/>
    <lineage>
        <taxon>Eukaryota</taxon>
        <taxon>Viridiplantae</taxon>
        <taxon>Streptophyta</taxon>
        <taxon>Embryophyta</taxon>
        <taxon>Tracheophyta</taxon>
        <taxon>Spermatophyta</taxon>
        <taxon>Magnoliopsida</taxon>
        <taxon>eudicotyledons</taxon>
        <taxon>Gunneridae</taxon>
        <taxon>Pentapetalae</taxon>
        <taxon>rosids</taxon>
        <taxon>fabids</taxon>
        <taxon>Rosales</taxon>
        <taxon>Rosaceae</taxon>
        <taxon>Amygdaloideae</taxon>
        <taxon>Amygdaleae</taxon>
        <taxon>Prunus</taxon>
    </lineage>
</organism>
<accession>A0A6J5VQR4</accession>
<sequence>MQNPEDFVVRDGRMTSRPTSRWPAVTVARVDFDVLHARLLEPLTDTLRGHNPLRHQFDGTQAEIDDAIEKAATMLLDQALFELWNRLRVIAETYDNQTRTNVFKNRAPVMEGFQLPRFYASLLSSIGPLRIEDSFFDTTVIYSPAQALRDNFGRAAMPNINSQDILHFIQQLGGAHIPLGTIQHRGSQGSFFTTCARVDNNYDSYNILGAFNARHYSRIDTVIGMLLRPFGHDEHPFEDLSTTLGFVDNEDVIAALELIPLPADADQPAAADPLARHIQGDYNIYETGIAPPSDVPVPGRGRGIYILGRGDDRIGTCSLARDLSGLEIAAIFRHRIIQAPASL</sequence>
<dbReference type="EMBL" id="CAEKDK010000008">
    <property type="protein sequence ID" value="CAB4291620.1"/>
    <property type="molecule type" value="Genomic_DNA"/>
</dbReference>
<dbReference type="Proteomes" id="UP000507222">
    <property type="component" value="Unassembled WGS sequence"/>
</dbReference>